<gene>
    <name evidence="1" type="ORF">Satyrvirus14_2</name>
</gene>
<reference evidence="1" key="1">
    <citation type="submission" date="2018-10" db="EMBL/GenBank/DDBJ databases">
        <title>Hidden diversity of soil giant viruses.</title>
        <authorList>
            <person name="Schulz F."/>
            <person name="Alteio L."/>
            <person name="Goudeau D."/>
            <person name="Ryan E.M."/>
            <person name="Malmstrom R.R."/>
            <person name="Blanchard J."/>
            <person name="Woyke T."/>
        </authorList>
    </citation>
    <scope>NUCLEOTIDE SEQUENCE</scope>
    <source>
        <strain evidence="1">SAV1</strain>
    </source>
</reference>
<dbReference type="GO" id="GO:0016874">
    <property type="term" value="F:ligase activity"/>
    <property type="evidence" value="ECO:0007669"/>
    <property type="project" value="UniProtKB-KW"/>
</dbReference>
<protein>
    <submittedName>
        <fullName evidence="1">DNA ligase</fullName>
    </submittedName>
</protein>
<proteinExistence type="predicted"/>
<evidence type="ECO:0000313" key="1">
    <source>
        <dbReference type="EMBL" id="AYV85386.1"/>
    </source>
</evidence>
<dbReference type="EMBL" id="MK072450">
    <property type="protein sequence ID" value="AYV85386.1"/>
    <property type="molecule type" value="Genomic_DNA"/>
</dbReference>
<organism evidence="1">
    <name type="scientific">Satyrvirus sp</name>
    <dbReference type="NCBI Taxonomy" id="2487771"/>
    <lineage>
        <taxon>Viruses</taxon>
        <taxon>Varidnaviria</taxon>
        <taxon>Bamfordvirae</taxon>
        <taxon>Nucleocytoviricota</taxon>
        <taxon>Megaviricetes</taxon>
        <taxon>Imitervirales</taxon>
        <taxon>Mimiviridae</taxon>
        <taxon>Megamimivirinae</taxon>
    </lineage>
</organism>
<keyword evidence="1" id="KW-0436">Ligase</keyword>
<sequence>MLKTYKIHDNGGRPFKVVIYKNNVLVFRRHKRKDKYESDPILAYDAERIFVGTSPLNKMTEFSGGHGPKFDGNSILLHINENLYVSIGWEIFSFRSCQKIVEYVSPVGNSNVPYPYAIDEDKNYYLLIEDVVLKNNGNLESQIKNCDYDPYTYYYQYKPINEPKIFIGDKEYHWRYHPFPAENYDWYRKRGLVYSVNLDGTKKELTKEMYTELVESFGLENFFAPIKDKIILQKRL</sequence>
<name>A0A3G5ADT6_9VIRU</name>
<accession>A0A3G5ADT6</accession>